<keyword evidence="7" id="KW-0547">Nucleotide-binding</keyword>
<organism evidence="15 16">
    <name type="scientific">Paenibacillus silagei</name>
    <dbReference type="NCBI Taxonomy" id="1670801"/>
    <lineage>
        <taxon>Bacteria</taxon>
        <taxon>Bacillati</taxon>
        <taxon>Bacillota</taxon>
        <taxon>Bacilli</taxon>
        <taxon>Bacillales</taxon>
        <taxon>Paenibacillaceae</taxon>
        <taxon>Paenibacillus</taxon>
    </lineage>
</organism>
<dbReference type="InterPro" id="IPR010559">
    <property type="entry name" value="Sig_transdc_His_kin_internal"/>
</dbReference>
<evidence type="ECO:0000313" key="16">
    <source>
        <dbReference type="Proteomes" id="UP000773462"/>
    </source>
</evidence>
<feature type="transmembrane region" description="Helical" evidence="12">
    <location>
        <begin position="292"/>
        <end position="314"/>
    </location>
</feature>
<dbReference type="Pfam" id="PF02518">
    <property type="entry name" value="HATPase_c"/>
    <property type="match status" value="1"/>
</dbReference>
<dbReference type="Gene3D" id="6.10.340.10">
    <property type="match status" value="1"/>
</dbReference>
<evidence type="ECO:0000256" key="6">
    <source>
        <dbReference type="ARBA" id="ARBA00022679"/>
    </source>
</evidence>
<evidence type="ECO:0000256" key="11">
    <source>
        <dbReference type="ARBA" id="ARBA00023136"/>
    </source>
</evidence>
<dbReference type="InterPro" id="IPR005467">
    <property type="entry name" value="His_kinase_dom"/>
</dbReference>
<keyword evidence="4" id="KW-1003">Cell membrane</keyword>
<comment type="caution">
    <text evidence="15">The sequence shown here is derived from an EMBL/GenBank/DDBJ whole genome shotgun (WGS) entry which is preliminary data.</text>
</comment>
<evidence type="ECO:0000256" key="5">
    <source>
        <dbReference type="ARBA" id="ARBA00022553"/>
    </source>
</evidence>
<protein>
    <recommendedName>
        <fullName evidence="3">histidine kinase</fullName>
        <ecNumber evidence="3">2.7.13.3</ecNumber>
    </recommendedName>
</protein>
<evidence type="ECO:0000313" key="15">
    <source>
        <dbReference type="EMBL" id="MBP2112928.1"/>
    </source>
</evidence>
<evidence type="ECO:0000256" key="3">
    <source>
        <dbReference type="ARBA" id="ARBA00012438"/>
    </source>
</evidence>
<dbReference type="PROSITE" id="PS50109">
    <property type="entry name" value="HIS_KIN"/>
    <property type="match status" value="1"/>
</dbReference>
<dbReference type="PANTHER" id="PTHR34220:SF7">
    <property type="entry name" value="SENSOR HISTIDINE KINASE YPDA"/>
    <property type="match status" value="1"/>
</dbReference>
<evidence type="ECO:0000256" key="4">
    <source>
        <dbReference type="ARBA" id="ARBA00022475"/>
    </source>
</evidence>
<dbReference type="RefSeq" id="WP_209874383.1">
    <property type="nucleotide sequence ID" value="NZ_JAGGLV010000009.1"/>
</dbReference>
<evidence type="ECO:0000256" key="9">
    <source>
        <dbReference type="ARBA" id="ARBA00022840"/>
    </source>
</evidence>
<evidence type="ECO:0000256" key="7">
    <source>
        <dbReference type="ARBA" id="ARBA00022741"/>
    </source>
</evidence>
<keyword evidence="11 12" id="KW-0472">Membrane</keyword>
<feature type="transmembrane region" description="Helical" evidence="12">
    <location>
        <begin position="32"/>
        <end position="52"/>
    </location>
</feature>
<evidence type="ECO:0000256" key="12">
    <source>
        <dbReference type="SAM" id="Phobius"/>
    </source>
</evidence>
<evidence type="ECO:0000256" key="1">
    <source>
        <dbReference type="ARBA" id="ARBA00000085"/>
    </source>
</evidence>
<dbReference type="Gene3D" id="3.30.565.10">
    <property type="entry name" value="Histidine kinase-like ATPase, C-terminal domain"/>
    <property type="match status" value="1"/>
</dbReference>
<evidence type="ECO:0000259" key="14">
    <source>
        <dbReference type="PROSITE" id="PS50885"/>
    </source>
</evidence>
<dbReference type="PROSITE" id="PS50885">
    <property type="entry name" value="HAMP"/>
    <property type="match status" value="1"/>
</dbReference>
<dbReference type="InterPro" id="IPR050640">
    <property type="entry name" value="Bact_2-comp_sensor_kinase"/>
</dbReference>
<reference evidence="15 16" key="1">
    <citation type="submission" date="2021-03" db="EMBL/GenBank/DDBJ databases">
        <title>Genomic Encyclopedia of Type Strains, Phase IV (KMG-IV): sequencing the most valuable type-strain genomes for metagenomic binning, comparative biology and taxonomic classification.</title>
        <authorList>
            <person name="Goeker M."/>
        </authorList>
    </citation>
    <scope>NUCLEOTIDE SEQUENCE [LARGE SCALE GENOMIC DNA]</scope>
    <source>
        <strain evidence="15 16">DSM 101953</strain>
    </source>
</reference>
<comment type="subcellular location">
    <subcellularLocation>
        <location evidence="2">Cell membrane</location>
        <topology evidence="2">Multi-pass membrane protein</topology>
    </subcellularLocation>
</comment>
<proteinExistence type="predicted"/>
<dbReference type="Pfam" id="PF00672">
    <property type="entry name" value="HAMP"/>
    <property type="match status" value="1"/>
</dbReference>
<dbReference type="InterPro" id="IPR036890">
    <property type="entry name" value="HATPase_C_sf"/>
</dbReference>
<dbReference type="SMART" id="SM00304">
    <property type="entry name" value="HAMP"/>
    <property type="match status" value="1"/>
</dbReference>
<keyword evidence="6 15" id="KW-0808">Transferase</keyword>
<evidence type="ECO:0000256" key="2">
    <source>
        <dbReference type="ARBA" id="ARBA00004651"/>
    </source>
</evidence>
<gene>
    <name evidence="15" type="ORF">J2Z70_003082</name>
</gene>
<dbReference type="GO" id="GO:0004673">
    <property type="term" value="F:protein histidine kinase activity"/>
    <property type="evidence" value="ECO:0007669"/>
    <property type="project" value="UniProtKB-EC"/>
</dbReference>
<keyword evidence="10" id="KW-0902">Two-component regulatory system</keyword>
<feature type="domain" description="HAMP" evidence="14">
    <location>
        <begin position="311"/>
        <end position="363"/>
    </location>
</feature>
<comment type="catalytic activity">
    <reaction evidence="1">
        <text>ATP + protein L-histidine = ADP + protein N-phospho-L-histidine.</text>
        <dbReference type="EC" id="2.7.13.3"/>
    </reaction>
</comment>
<dbReference type="CDD" id="cd06225">
    <property type="entry name" value="HAMP"/>
    <property type="match status" value="1"/>
</dbReference>
<keyword evidence="12" id="KW-1133">Transmembrane helix</keyword>
<dbReference type="EC" id="2.7.13.3" evidence="3"/>
<keyword evidence="5" id="KW-0597">Phosphoprotein</keyword>
<keyword evidence="16" id="KW-1185">Reference proteome</keyword>
<dbReference type="InterPro" id="IPR003660">
    <property type="entry name" value="HAMP_dom"/>
</dbReference>
<dbReference type="Pfam" id="PF06580">
    <property type="entry name" value="His_kinase"/>
    <property type="match status" value="1"/>
</dbReference>
<sequence>MLRYKDKRLKTGGVDLERPGCFIRNLRIKHKLFVSYLLVIIIPLSVLGWYSYDQSRSLLVQQARLTLTDNVSEIAANLDYKFSKLNAALDSFTFNSSVVSVFNNDYSDNYYYMYNDLNTIVEPLFNTLLFLNEEIRQLTVYTGNNITERKNTILPISTVSGKPWYEAAMASGQTHWIKEGTALSAVRRMVGGSGTQYDNLIYLGFDSKDMFAGLTNVVSGEYGVLVENGAGEPVYDYHNGLPSFESAKAAEERASDFIVISQTLGVTGWKLVFYMPKNSIGVDAKTILRATMLTVGICLLILVPAVWLLSNAFVRRIYRLNRTMKRVTRGDLHVDIVVDSNDEIGELTSRFKDMLQSLNELFNEVYRSKVVQKDAELKALQAQINPHFLYNSLSLINWKAISIKAYDISKITTTLSKFYRTTLNRGQDVISVHDELENTKSYIDLQLIMHDHSFDVVYEVDPEVLGYHMIKLIMQPIVENAIEHGVDNKREGRGRISLRACFEEDTIVFGIEDNGPGMTQGTMDTVLSRQSKSYGLFNAQERIRIYFGEAYGIMIHSEIGQGTTVTVRIPKRTT</sequence>
<dbReference type="SUPFAM" id="SSF158472">
    <property type="entry name" value="HAMP domain-like"/>
    <property type="match status" value="1"/>
</dbReference>
<evidence type="ECO:0000256" key="8">
    <source>
        <dbReference type="ARBA" id="ARBA00022777"/>
    </source>
</evidence>
<dbReference type="Proteomes" id="UP000773462">
    <property type="component" value="Unassembled WGS sequence"/>
</dbReference>
<accession>A0ABS4NS97</accession>
<keyword evidence="12" id="KW-0812">Transmembrane</keyword>
<keyword evidence="9" id="KW-0067">ATP-binding</keyword>
<dbReference type="InterPro" id="IPR003594">
    <property type="entry name" value="HATPase_dom"/>
</dbReference>
<dbReference type="SUPFAM" id="SSF55874">
    <property type="entry name" value="ATPase domain of HSP90 chaperone/DNA topoisomerase II/histidine kinase"/>
    <property type="match status" value="1"/>
</dbReference>
<dbReference type="SMART" id="SM00387">
    <property type="entry name" value="HATPase_c"/>
    <property type="match status" value="1"/>
</dbReference>
<name>A0ABS4NS97_9BACL</name>
<feature type="domain" description="Histidine kinase" evidence="13">
    <location>
        <begin position="474"/>
        <end position="573"/>
    </location>
</feature>
<keyword evidence="8 15" id="KW-0418">Kinase</keyword>
<evidence type="ECO:0000256" key="10">
    <source>
        <dbReference type="ARBA" id="ARBA00023012"/>
    </source>
</evidence>
<evidence type="ECO:0000259" key="13">
    <source>
        <dbReference type="PROSITE" id="PS50109"/>
    </source>
</evidence>
<dbReference type="PANTHER" id="PTHR34220">
    <property type="entry name" value="SENSOR HISTIDINE KINASE YPDA"/>
    <property type="match status" value="1"/>
</dbReference>
<dbReference type="EMBL" id="JAGGLV010000009">
    <property type="protein sequence ID" value="MBP2112928.1"/>
    <property type="molecule type" value="Genomic_DNA"/>
</dbReference>